<feature type="non-terminal residue" evidence="1">
    <location>
        <position position="1"/>
    </location>
</feature>
<sequence>RRNEILVLTKLAATAGTADNNARISISRDEDADYITNLKTYAVGLDRELSMFIPVLSELSLNIISDEAAGVDISARYTIWRCRLSNLLRARWGLELPPEREDTIKRVKAGIL</sequence>
<reference evidence="1" key="1">
    <citation type="journal article" date="2014" name="Front. Microbiol.">
        <title>High frequency of phylogenetically diverse reductive dehalogenase-homologous genes in deep subseafloor sedimentary metagenomes.</title>
        <authorList>
            <person name="Kawai M."/>
            <person name="Futagami T."/>
            <person name="Toyoda A."/>
            <person name="Takaki Y."/>
            <person name="Nishi S."/>
            <person name="Hori S."/>
            <person name="Arai W."/>
            <person name="Tsubouchi T."/>
            <person name="Morono Y."/>
            <person name="Uchiyama I."/>
            <person name="Ito T."/>
            <person name="Fujiyama A."/>
            <person name="Inagaki F."/>
            <person name="Takami H."/>
        </authorList>
    </citation>
    <scope>NUCLEOTIDE SEQUENCE</scope>
    <source>
        <strain evidence="1">Expedition CK06-06</strain>
    </source>
</reference>
<proteinExistence type="predicted"/>
<evidence type="ECO:0000313" key="1">
    <source>
        <dbReference type="EMBL" id="GAI90380.1"/>
    </source>
</evidence>
<name>X1TS45_9ZZZZ</name>
<dbReference type="EMBL" id="BARW01019016">
    <property type="protein sequence ID" value="GAI90380.1"/>
    <property type="molecule type" value="Genomic_DNA"/>
</dbReference>
<gene>
    <name evidence="1" type="ORF">S12H4_32418</name>
</gene>
<accession>X1TS45</accession>
<dbReference type="AlphaFoldDB" id="X1TS45"/>
<comment type="caution">
    <text evidence="1">The sequence shown here is derived from an EMBL/GenBank/DDBJ whole genome shotgun (WGS) entry which is preliminary data.</text>
</comment>
<protein>
    <submittedName>
        <fullName evidence="1">Uncharacterized protein</fullName>
    </submittedName>
</protein>
<organism evidence="1">
    <name type="scientific">marine sediment metagenome</name>
    <dbReference type="NCBI Taxonomy" id="412755"/>
    <lineage>
        <taxon>unclassified sequences</taxon>
        <taxon>metagenomes</taxon>
        <taxon>ecological metagenomes</taxon>
    </lineage>
</organism>